<gene>
    <name evidence="1" type="ORF">SAV31267_001550</name>
</gene>
<name>A0A4D4MFF5_STRAX</name>
<reference evidence="1 2" key="1">
    <citation type="submission" date="2019-04" db="EMBL/GenBank/DDBJ databases">
        <title>Draft genome sequences of Streptomyces avermitilis ATCC 31267.</title>
        <authorList>
            <person name="Komaki H."/>
            <person name="Tamura T."/>
            <person name="Hosoyama A."/>
        </authorList>
    </citation>
    <scope>NUCLEOTIDE SEQUENCE [LARGE SCALE GENOMIC DNA]</scope>
    <source>
        <strain evidence="1 2">ATCC 31267</strain>
    </source>
</reference>
<organism evidence="1 2">
    <name type="scientific">Streptomyces avermitilis</name>
    <dbReference type="NCBI Taxonomy" id="33903"/>
    <lineage>
        <taxon>Bacteria</taxon>
        <taxon>Bacillati</taxon>
        <taxon>Actinomycetota</taxon>
        <taxon>Actinomycetes</taxon>
        <taxon>Kitasatosporales</taxon>
        <taxon>Streptomycetaceae</taxon>
        <taxon>Streptomyces</taxon>
    </lineage>
</organism>
<proteinExistence type="predicted"/>
<dbReference type="Proteomes" id="UP000299211">
    <property type="component" value="Unassembled WGS sequence"/>
</dbReference>
<protein>
    <submittedName>
        <fullName evidence="1">Uncharacterized protein</fullName>
    </submittedName>
</protein>
<dbReference type="AlphaFoldDB" id="A0A4D4MFF5"/>
<comment type="caution">
    <text evidence="1">The sequence shown here is derived from an EMBL/GenBank/DDBJ whole genome shotgun (WGS) entry which is preliminary data.</text>
</comment>
<dbReference type="EMBL" id="BJHY01000001">
    <property type="protein sequence ID" value="GDY70670.1"/>
    <property type="molecule type" value="Genomic_DNA"/>
</dbReference>
<evidence type="ECO:0000313" key="2">
    <source>
        <dbReference type="Proteomes" id="UP000299211"/>
    </source>
</evidence>
<sequence>MLTPDPREVCWRRTQLTGELPLPAKDTDGKGIDLLLRLCNFANAETESLAIAWLIGCLGPSVPVPAPFLTGPQGAGTSTAAGCSSGSLRA</sequence>
<evidence type="ECO:0000313" key="1">
    <source>
        <dbReference type="EMBL" id="GDY70670.1"/>
    </source>
</evidence>
<accession>A0A4D4MFF5</accession>